<dbReference type="SUPFAM" id="SSF55821">
    <property type="entry name" value="YrdC/RibB"/>
    <property type="match status" value="1"/>
</dbReference>
<sequence length="211" mass="21561">MSVAVCDSVATTADSATRPDGTGSPVDELREGRPVVVGSKEGGEHVGLLVVAGKLATAATMAFLVRHCSGLVFVTVSASECRRLGLPGMPWTEEDSPAAGVRVTVDAAEGIGTGISARDRARTARLLAEPASARQDFTRPGHVMPVRVDSGAGSADSAQRVADLVRAAGLGSCGVYSHLVTPGGTGLAGHSVMAEFAVRHRLGLVEQEYAS</sequence>
<proteinExistence type="predicted"/>
<organism evidence="6 7">
    <name type="scientific">Amycolatopsis ultiminotia</name>
    <dbReference type="NCBI Taxonomy" id="543629"/>
    <lineage>
        <taxon>Bacteria</taxon>
        <taxon>Bacillati</taxon>
        <taxon>Actinomycetota</taxon>
        <taxon>Actinomycetes</taxon>
        <taxon>Pseudonocardiales</taxon>
        <taxon>Pseudonocardiaceae</taxon>
        <taxon>Amycolatopsis</taxon>
    </lineage>
</organism>
<keyword evidence="7" id="KW-1185">Reference proteome</keyword>
<gene>
    <name evidence="6" type="ORF">GCM10022222_08050</name>
</gene>
<keyword evidence="5" id="KW-0479">Metal-binding</keyword>
<evidence type="ECO:0000313" key="7">
    <source>
        <dbReference type="Proteomes" id="UP001500689"/>
    </source>
</evidence>
<comment type="caution">
    <text evidence="6">The sequence shown here is derived from an EMBL/GenBank/DDBJ whole genome shotgun (WGS) entry which is preliminary data.</text>
</comment>
<comment type="function">
    <text evidence="1">Catalyzes the conversion of D-ribulose 5-phosphate to formate and 3,4-dihydroxy-2-butanone 4-phosphate.</text>
</comment>
<dbReference type="Gene3D" id="3.90.870.10">
    <property type="entry name" value="DHBP synthase"/>
    <property type="match status" value="1"/>
</dbReference>
<dbReference type="EMBL" id="BAAAZN010000001">
    <property type="protein sequence ID" value="GAA3527434.1"/>
    <property type="molecule type" value="Genomic_DNA"/>
</dbReference>
<comment type="pathway">
    <text evidence="2">Cofactor biosynthesis; riboflavin biosynthesis; 2-hydroxy-3-oxobutyl phosphate from D-ribulose 5-phosphate: step 1/1.</text>
</comment>
<reference evidence="7" key="1">
    <citation type="journal article" date="2019" name="Int. J. Syst. Evol. Microbiol.">
        <title>The Global Catalogue of Microorganisms (GCM) 10K type strain sequencing project: providing services to taxonomists for standard genome sequencing and annotation.</title>
        <authorList>
            <consortium name="The Broad Institute Genomics Platform"/>
            <consortium name="The Broad Institute Genome Sequencing Center for Infectious Disease"/>
            <person name="Wu L."/>
            <person name="Ma J."/>
        </authorList>
    </citation>
    <scope>NUCLEOTIDE SEQUENCE [LARGE SCALE GENOMIC DNA]</scope>
    <source>
        <strain evidence="7">JCM 16898</strain>
    </source>
</reference>
<evidence type="ECO:0000256" key="5">
    <source>
        <dbReference type="ARBA" id="ARBA00022723"/>
    </source>
</evidence>
<evidence type="ECO:0000256" key="2">
    <source>
        <dbReference type="ARBA" id="ARBA00004904"/>
    </source>
</evidence>
<dbReference type="Pfam" id="PF00926">
    <property type="entry name" value="DHBP_synthase"/>
    <property type="match status" value="1"/>
</dbReference>
<evidence type="ECO:0000256" key="3">
    <source>
        <dbReference type="ARBA" id="ARBA00012153"/>
    </source>
</evidence>
<evidence type="ECO:0000256" key="4">
    <source>
        <dbReference type="ARBA" id="ARBA00022619"/>
    </source>
</evidence>
<evidence type="ECO:0000256" key="1">
    <source>
        <dbReference type="ARBA" id="ARBA00002284"/>
    </source>
</evidence>
<dbReference type="Proteomes" id="UP001500689">
    <property type="component" value="Unassembled WGS sequence"/>
</dbReference>
<dbReference type="EC" id="4.1.99.12" evidence="3"/>
<dbReference type="RefSeq" id="WP_344855341.1">
    <property type="nucleotide sequence ID" value="NZ_BAAAZN010000001.1"/>
</dbReference>
<name>A0ABP6V270_9PSEU</name>
<dbReference type="PANTHER" id="PTHR21327:SF18">
    <property type="entry name" value="3,4-DIHYDROXY-2-BUTANONE 4-PHOSPHATE SYNTHASE"/>
    <property type="match status" value="1"/>
</dbReference>
<dbReference type="PANTHER" id="PTHR21327">
    <property type="entry name" value="GTP CYCLOHYDROLASE II-RELATED"/>
    <property type="match status" value="1"/>
</dbReference>
<protein>
    <recommendedName>
        <fullName evidence="3">3,4-dihydroxy-2-butanone-4-phosphate synthase</fullName>
        <ecNumber evidence="3">4.1.99.12</ecNumber>
    </recommendedName>
</protein>
<dbReference type="InterPro" id="IPR000422">
    <property type="entry name" value="DHBP_synthase_RibB"/>
</dbReference>
<dbReference type="InterPro" id="IPR017945">
    <property type="entry name" value="DHBP_synth_RibB-like_a/b_dom"/>
</dbReference>
<evidence type="ECO:0000313" key="6">
    <source>
        <dbReference type="EMBL" id="GAA3527434.1"/>
    </source>
</evidence>
<accession>A0ABP6V270</accession>
<keyword evidence="4" id="KW-0686">Riboflavin biosynthesis</keyword>